<evidence type="ECO:0000256" key="17">
    <source>
        <dbReference type="ARBA" id="ARBA00032888"/>
    </source>
</evidence>
<reference evidence="20" key="2">
    <citation type="submission" date="2023-07" db="EMBL/GenBank/DDBJ databases">
        <title>Genome mining of underrepresented organisms for secondary metabolites.</title>
        <authorList>
            <person name="D'Agostino P.M."/>
        </authorList>
    </citation>
    <scope>NUCLEOTIDE SEQUENCE [LARGE SCALE GENOMIC DNA]</scope>
    <source>
        <strain evidence="20">WS4403</strain>
    </source>
</reference>
<evidence type="ECO:0000256" key="6">
    <source>
        <dbReference type="ARBA" id="ARBA00012375"/>
    </source>
</evidence>
<evidence type="ECO:0000256" key="2">
    <source>
        <dbReference type="ARBA" id="ARBA00004162"/>
    </source>
</evidence>
<keyword evidence="11 19" id="KW-0378">Hydrolase</keyword>
<evidence type="ECO:0000256" key="8">
    <source>
        <dbReference type="ARBA" id="ARBA00022475"/>
    </source>
</evidence>
<keyword evidence="12" id="KW-1133">Transmembrane helix</keyword>
<name>A0ABS4P928_9GAMM</name>
<keyword evidence="16" id="KW-1208">Phospholipid metabolism</keyword>
<organism evidence="19 20">
    <name type="scientific">Winslowiella toletana</name>
    <dbReference type="NCBI Taxonomy" id="92490"/>
    <lineage>
        <taxon>Bacteria</taxon>
        <taxon>Pseudomonadati</taxon>
        <taxon>Pseudomonadota</taxon>
        <taxon>Gammaproteobacteria</taxon>
        <taxon>Enterobacterales</taxon>
        <taxon>Erwiniaceae</taxon>
        <taxon>Winslowiella</taxon>
    </lineage>
</organism>
<evidence type="ECO:0000256" key="18">
    <source>
        <dbReference type="ARBA" id="ARBA00032892"/>
    </source>
</evidence>
<dbReference type="EMBL" id="JAGGMQ010000001">
    <property type="protein sequence ID" value="MBP2169143.1"/>
    <property type="molecule type" value="Genomic_DNA"/>
</dbReference>
<dbReference type="GO" id="GO:0008715">
    <property type="term" value="F:CDP-diacylglycerol diphosphatase activity"/>
    <property type="evidence" value="ECO:0007669"/>
    <property type="project" value="UniProtKB-EC"/>
</dbReference>
<evidence type="ECO:0000313" key="20">
    <source>
        <dbReference type="Proteomes" id="UP001195624"/>
    </source>
</evidence>
<keyword evidence="9" id="KW-0444">Lipid biosynthesis</keyword>
<evidence type="ECO:0000256" key="13">
    <source>
        <dbReference type="ARBA" id="ARBA00023098"/>
    </source>
</evidence>
<keyword evidence="15" id="KW-0594">Phospholipid biosynthesis</keyword>
<dbReference type="InterPro" id="IPR003763">
    <property type="entry name" value="CDP-diacylglyc_Pase"/>
</dbReference>
<evidence type="ECO:0000256" key="11">
    <source>
        <dbReference type="ARBA" id="ARBA00022801"/>
    </source>
</evidence>
<evidence type="ECO:0000256" key="12">
    <source>
        <dbReference type="ARBA" id="ARBA00022989"/>
    </source>
</evidence>
<evidence type="ECO:0000256" key="15">
    <source>
        <dbReference type="ARBA" id="ARBA00023209"/>
    </source>
</evidence>
<evidence type="ECO:0000256" key="16">
    <source>
        <dbReference type="ARBA" id="ARBA00023264"/>
    </source>
</evidence>
<accession>A0ABS4P928</accession>
<evidence type="ECO:0000256" key="4">
    <source>
        <dbReference type="ARBA" id="ARBA00005189"/>
    </source>
</evidence>
<comment type="similarity">
    <text evidence="5">Belongs to the Cdh family.</text>
</comment>
<protein>
    <recommendedName>
        <fullName evidence="7">CDP-diacylglycerol pyrophosphatase</fullName>
        <ecNumber evidence="6">3.6.1.26</ecNumber>
    </recommendedName>
    <alternativeName>
        <fullName evidence="17">CDP-diacylglycerol phosphatidylhydrolase</fullName>
    </alternativeName>
    <alternativeName>
        <fullName evidence="18">CDP-diglyceride hydrolase</fullName>
    </alternativeName>
</protein>
<gene>
    <name evidence="19" type="ORF">J2125_002335</name>
</gene>
<evidence type="ECO:0000256" key="5">
    <source>
        <dbReference type="ARBA" id="ARBA00006435"/>
    </source>
</evidence>
<keyword evidence="13" id="KW-0443">Lipid metabolism</keyword>
<dbReference type="InterPro" id="IPR036265">
    <property type="entry name" value="HIT-like_sf"/>
</dbReference>
<dbReference type="Pfam" id="PF02611">
    <property type="entry name" value="CDH"/>
    <property type="match status" value="1"/>
</dbReference>
<evidence type="ECO:0000256" key="10">
    <source>
        <dbReference type="ARBA" id="ARBA00022692"/>
    </source>
</evidence>
<evidence type="ECO:0000256" key="9">
    <source>
        <dbReference type="ARBA" id="ARBA00022516"/>
    </source>
</evidence>
<sequence length="254" mass="28100">MHGRNRAATVIALIIALLVAGLAIAALSFQKNADALWQIVSEKCVPGQQQHGNPAPCENVDMAQGYVTMKDRNGPLQYLLMPVARISGIENPLLLNSRTPNFFFQSWRERHLMADKRGAPVADNAISLAINSQYGRTQNQLHIHISCLRPDVRQQLNQLAPSLSQHWQSATLLNHPYLLRALTVEQLAQQSAFIRLADEVPDAHAAMGKYGLALAALPDGRLVLMAIERNWLKLNRGSAEEVQDHNCKILDKAA</sequence>
<keyword evidence="8" id="KW-1003">Cell membrane</keyword>
<dbReference type="SUPFAM" id="SSF54197">
    <property type="entry name" value="HIT-like"/>
    <property type="match status" value="1"/>
</dbReference>
<comment type="caution">
    <text evidence="19">The sequence shown here is derived from an EMBL/GenBank/DDBJ whole genome shotgun (WGS) entry which is preliminary data.</text>
</comment>
<evidence type="ECO:0000313" key="19">
    <source>
        <dbReference type="EMBL" id="MBP2169143.1"/>
    </source>
</evidence>
<dbReference type="RefSeq" id="WP_017801537.1">
    <property type="nucleotide sequence ID" value="NZ_JAGGMQ010000001.1"/>
</dbReference>
<proteinExistence type="inferred from homology"/>
<comment type="pathway">
    <text evidence="3">Phospholipid metabolism; CDP-diacylglycerol degradation; phosphatidate from CDP-diacylglycerol: step 1/1.</text>
</comment>
<keyword evidence="20" id="KW-1185">Reference proteome</keyword>
<keyword evidence="14" id="KW-0472">Membrane</keyword>
<evidence type="ECO:0000256" key="14">
    <source>
        <dbReference type="ARBA" id="ARBA00023136"/>
    </source>
</evidence>
<evidence type="ECO:0000256" key="1">
    <source>
        <dbReference type="ARBA" id="ARBA00001007"/>
    </source>
</evidence>
<dbReference type="PIRSF" id="PIRSF001273">
    <property type="entry name" value="CDH"/>
    <property type="match status" value="1"/>
</dbReference>
<evidence type="ECO:0000256" key="3">
    <source>
        <dbReference type="ARBA" id="ARBA00004927"/>
    </source>
</evidence>
<comment type="pathway">
    <text evidence="4">Lipid metabolism.</text>
</comment>
<evidence type="ECO:0000256" key="7">
    <source>
        <dbReference type="ARBA" id="ARBA00019608"/>
    </source>
</evidence>
<dbReference type="NCBIfam" id="NF003986">
    <property type="entry name" value="PRK05471.1-5"/>
    <property type="match status" value="1"/>
</dbReference>
<comment type="subcellular location">
    <subcellularLocation>
        <location evidence="2">Cell membrane</location>
        <topology evidence="2">Single-pass membrane protein</topology>
    </subcellularLocation>
</comment>
<dbReference type="Gene3D" id="3.30.428.30">
    <property type="entry name" value="HIT family - CDH-like"/>
    <property type="match status" value="1"/>
</dbReference>
<keyword evidence="10" id="KW-0812">Transmembrane</keyword>
<comment type="catalytic activity">
    <reaction evidence="1">
        <text>a CDP-1,2-diacyl-sn-glycerol + H2O = a 1,2-diacyl-sn-glycero-3-phosphate + CMP + 2 H(+)</text>
        <dbReference type="Rhea" id="RHEA:15221"/>
        <dbReference type="ChEBI" id="CHEBI:15377"/>
        <dbReference type="ChEBI" id="CHEBI:15378"/>
        <dbReference type="ChEBI" id="CHEBI:58332"/>
        <dbReference type="ChEBI" id="CHEBI:58608"/>
        <dbReference type="ChEBI" id="CHEBI:60377"/>
        <dbReference type="EC" id="3.6.1.26"/>
    </reaction>
</comment>
<dbReference type="Proteomes" id="UP001195624">
    <property type="component" value="Unassembled WGS sequence"/>
</dbReference>
<dbReference type="EC" id="3.6.1.26" evidence="6"/>
<reference evidence="19 20" key="1">
    <citation type="submission" date="2021-03" db="EMBL/GenBank/DDBJ databases">
        <authorList>
            <person name="D'Agostino P."/>
            <person name="Huntemann M."/>
            <person name="Clum A."/>
            <person name="Spunde A."/>
            <person name="Palaniappan K."/>
            <person name="Ritter S."/>
            <person name="Mikhailova N."/>
            <person name="Chen I.-M."/>
            <person name="Stamatis D."/>
            <person name="Reddy T."/>
            <person name="O'Malley R."/>
            <person name="Daum C."/>
            <person name="Shapiro N."/>
            <person name="Ivanova N."/>
            <person name="Kyrpides N."/>
            <person name="Woyke T."/>
        </authorList>
    </citation>
    <scope>NUCLEOTIDE SEQUENCE [LARGE SCALE GENOMIC DNA]</scope>
    <source>
        <strain evidence="19 20">WS4403</strain>
    </source>
</reference>